<evidence type="ECO:0000313" key="1">
    <source>
        <dbReference type="EMBL" id="KYN04365.1"/>
    </source>
</evidence>
<dbReference type="AlphaFoldDB" id="A0A195CUN0"/>
<dbReference type="EMBL" id="KQ977279">
    <property type="protein sequence ID" value="KYN04365.1"/>
    <property type="molecule type" value="Genomic_DNA"/>
</dbReference>
<protein>
    <submittedName>
        <fullName evidence="1">Uncharacterized protein</fullName>
    </submittedName>
</protein>
<accession>A0A195CUN0</accession>
<gene>
    <name evidence="1" type="ORF">ALC62_05131</name>
</gene>
<name>A0A195CUN0_9HYME</name>
<proteinExistence type="predicted"/>
<organism evidence="1 2">
    <name type="scientific">Cyphomyrmex costatus</name>
    <dbReference type="NCBI Taxonomy" id="456900"/>
    <lineage>
        <taxon>Eukaryota</taxon>
        <taxon>Metazoa</taxon>
        <taxon>Ecdysozoa</taxon>
        <taxon>Arthropoda</taxon>
        <taxon>Hexapoda</taxon>
        <taxon>Insecta</taxon>
        <taxon>Pterygota</taxon>
        <taxon>Neoptera</taxon>
        <taxon>Endopterygota</taxon>
        <taxon>Hymenoptera</taxon>
        <taxon>Apocrita</taxon>
        <taxon>Aculeata</taxon>
        <taxon>Formicoidea</taxon>
        <taxon>Formicidae</taxon>
        <taxon>Myrmicinae</taxon>
        <taxon>Cyphomyrmex</taxon>
    </lineage>
</organism>
<sequence length="56" mass="6187">MTCSEFSKRSGNRVVCISFAPGEKESFGNSRRAPAIHAVVIASGNEYRLSAKKRRE</sequence>
<dbReference type="Proteomes" id="UP000078542">
    <property type="component" value="Unassembled WGS sequence"/>
</dbReference>
<reference evidence="1 2" key="1">
    <citation type="submission" date="2016-03" db="EMBL/GenBank/DDBJ databases">
        <title>Cyphomyrmex costatus WGS genome.</title>
        <authorList>
            <person name="Nygaard S."/>
            <person name="Hu H."/>
            <person name="Boomsma J."/>
            <person name="Zhang G."/>
        </authorList>
    </citation>
    <scope>NUCLEOTIDE SEQUENCE [LARGE SCALE GENOMIC DNA]</scope>
    <source>
        <strain evidence="1">MS0001</strain>
        <tissue evidence="1">Whole body</tissue>
    </source>
</reference>
<keyword evidence="2" id="KW-1185">Reference proteome</keyword>
<evidence type="ECO:0000313" key="2">
    <source>
        <dbReference type="Proteomes" id="UP000078542"/>
    </source>
</evidence>